<protein>
    <submittedName>
        <fullName evidence="1">Uncharacterized protein</fullName>
    </submittedName>
</protein>
<dbReference type="EMBL" id="JARAWP010000010">
    <property type="protein sequence ID" value="MDX3019920.1"/>
    <property type="molecule type" value="Genomic_DNA"/>
</dbReference>
<accession>A0ABU4LXG5</accession>
<dbReference type="RefSeq" id="WP_319166542.1">
    <property type="nucleotide sequence ID" value="NZ_JARAWP010000010.1"/>
</dbReference>
<keyword evidence="2" id="KW-1185">Reference proteome</keyword>
<evidence type="ECO:0000313" key="1">
    <source>
        <dbReference type="EMBL" id="MDX3019920.1"/>
    </source>
</evidence>
<gene>
    <name evidence="1" type="ORF">PV666_18760</name>
</gene>
<reference evidence="1 2" key="1">
    <citation type="journal article" date="2023" name="Microb. Genom.">
        <title>Mesoterricola silvestris gen. nov., sp. nov., Mesoterricola sediminis sp. nov., Geothrix oryzae sp. nov., Geothrix edaphica sp. nov., Geothrix rubra sp. nov., and Geothrix limicola sp. nov., six novel members of Acidobacteriota isolated from soils.</title>
        <authorList>
            <person name="Weisberg A.J."/>
            <person name="Pearce E."/>
            <person name="Kramer C.G."/>
            <person name="Chang J.H."/>
            <person name="Clarke C.R."/>
        </authorList>
    </citation>
    <scope>NUCLEOTIDE SEQUENCE [LARGE SCALE GENOMIC DNA]</scope>
    <source>
        <strain evidence="1 2">NB05-1H</strain>
    </source>
</reference>
<comment type="caution">
    <text evidence="1">The sequence shown here is derived from an EMBL/GenBank/DDBJ whole genome shotgun (WGS) entry which is preliminary data.</text>
</comment>
<proteinExistence type="predicted"/>
<dbReference type="Proteomes" id="UP001272987">
    <property type="component" value="Unassembled WGS sequence"/>
</dbReference>
<name>A0ABU4LXG5_9ACTN</name>
<organism evidence="1 2">
    <name type="scientific">Streptomyces acidiscabies</name>
    <dbReference type="NCBI Taxonomy" id="42234"/>
    <lineage>
        <taxon>Bacteria</taxon>
        <taxon>Bacillati</taxon>
        <taxon>Actinomycetota</taxon>
        <taxon>Actinomycetes</taxon>
        <taxon>Kitasatosporales</taxon>
        <taxon>Streptomycetaceae</taxon>
        <taxon>Streptomyces</taxon>
    </lineage>
</organism>
<evidence type="ECO:0000313" key="2">
    <source>
        <dbReference type="Proteomes" id="UP001272987"/>
    </source>
</evidence>
<sequence>MKITHRDEWRVMVTLKFRRPADLGLTGLDDLAEFIATPGSITIAVLPRRLGNFGFLSMSDSLASRDIEGDYRRRCEEIAAELRNRPQVDEVTVTCTETHVCSHCGLRWEVLTAEEATDPKCRQDEHSVDGEPVCCEAGIAEFREEHGIPALAGTGGAA</sequence>